<dbReference type="GO" id="GO:0016759">
    <property type="term" value="F:cellulose synthase activity"/>
    <property type="evidence" value="ECO:0000318"/>
    <property type="project" value="GO_Central"/>
</dbReference>
<feature type="active site" evidence="8">
    <location>
        <position position="454"/>
    </location>
</feature>
<dbReference type="KEGG" id="soe:110782337"/>
<feature type="transmembrane region" description="Helical" evidence="11">
    <location>
        <begin position="50"/>
        <end position="69"/>
    </location>
</feature>
<keyword evidence="2" id="KW-0328">Glycosyltransferase</keyword>
<evidence type="ECO:0000256" key="6">
    <source>
        <dbReference type="ARBA" id="ARBA00023136"/>
    </source>
</evidence>
<dbReference type="AlphaFoldDB" id="A0A9R0I3V2"/>
<dbReference type="FunFam" id="3.90.550.10:FF:000194">
    <property type="entry name" value="Cellulose synthase-like protein G2 isoform A"/>
    <property type="match status" value="1"/>
</dbReference>
<gene>
    <name evidence="13" type="primary">LOC110782337</name>
</gene>
<keyword evidence="6 11" id="KW-0472">Membrane</keyword>
<name>A0A9R0I3V2_SPIOL</name>
<dbReference type="RefSeq" id="XP_021842159.1">
    <property type="nucleotide sequence ID" value="XM_021986467.2"/>
</dbReference>
<keyword evidence="4 11" id="KW-0812">Transmembrane</keyword>
<dbReference type="PANTHER" id="PTHR13301">
    <property type="entry name" value="X-BOX TRANSCRIPTION FACTOR-RELATED"/>
    <property type="match status" value="1"/>
</dbReference>
<dbReference type="GeneID" id="110782337"/>
<evidence type="ECO:0000256" key="2">
    <source>
        <dbReference type="ARBA" id="ARBA00022676"/>
    </source>
</evidence>
<reference evidence="12" key="1">
    <citation type="journal article" date="2021" name="Nat. Commun.">
        <title>Genomic analyses provide insights into spinach domestication and the genetic basis of agronomic traits.</title>
        <authorList>
            <person name="Cai X."/>
            <person name="Sun X."/>
            <person name="Xu C."/>
            <person name="Sun H."/>
            <person name="Wang X."/>
            <person name="Ge C."/>
            <person name="Zhang Z."/>
            <person name="Wang Q."/>
            <person name="Fei Z."/>
            <person name="Jiao C."/>
            <person name="Wang Q."/>
        </authorList>
    </citation>
    <scope>NUCLEOTIDE SEQUENCE [LARGE SCALE GENOMIC DNA]</scope>
    <source>
        <strain evidence="12">cv. Varoflay</strain>
    </source>
</reference>
<feature type="transmembrane region" description="Helical" evidence="11">
    <location>
        <begin position="531"/>
        <end position="557"/>
    </location>
</feature>
<keyword evidence="3" id="KW-0808">Transferase</keyword>
<feature type="transmembrane region" description="Helical" evidence="11">
    <location>
        <begin position="717"/>
        <end position="740"/>
    </location>
</feature>
<dbReference type="Gene3D" id="3.90.550.10">
    <property type="entry name" value="Spore Coat Polysaccharide Biosynthesis Protein SpsA, Chain A"/>
    <property type="match status" value="2"/>
</dbReference>
<organism evidence="12 13">
    <name type="scientific">Spinacia oleracea</name>
    <name type="common">Spinach</name>
    <dbReference type="NCBI Taxonomy" id="3562"/>
    <lineage>
        <taxon>Eukaryota</taxon>
        <taxon>Viridiplantae</taxon>
        <taxon>Streptophyta</taxon>
        <taxon>Embryophyta</taxon>
        <taxon>Tracheophyta</taxon>
        <taxon>Spermatophyta</taxon>
        <taxon>Magnoliopsida</taxon>
        <taxon>eudicotyledons</taxon>
        <taxon>Gunneridae</taxon>
        <taxon>Pentapetalae</taxon>
        <taxon>Caryophyllales</taxon>
        <taxon>Chenopodiaceae</taxon>
        <taxon>Chenopodioideae</taxon>
        <taxon>Anserineae</taxon>
        <taxon>Spinacia</taxon>
    </lineage>
</organism>
<evidence type="ECO:0000256" key="1">
    <source>
        <dbReference type="ARBA" id="ARBA00004127"/>
    </source>
</evidence>
<dbReference type="Pfam" id="PF03552">
    <property type="entry name" value="Cellulose_synt"/>
    <property type="match status" value="2"/>
</dbReference>
<feature type="transmembrane region" description="Helical" evidence="11">
    <location>
        <begin position="563"/>
        <end position="581"/>
    </location>
</feature>
<evidence type="ECO:0000256" key="9">
    <source>
        <dbReference type="PIRSR" id="PIRSR605150-2"/>
    </source>
</evidence>
<feature type="binding site" evidence="10">
    <location>
        <position position="294"/>
    </location>
    <ligand>
        <name>Mn(2+)</name>
        <dbReference type="ChEBI" id="CHEBI:29035"/>
    </ligand>
</feature>
<feature type="transmembrane region" description="Helical" evidence="11">
    <location>
        <begin position="24"/>
        <end position="44"/>
    </location>
</feature>
<protein>
    <submittedName>
        <fullName evidence="13">Cellulose synthase-like protein E1</fullName>
    </submittedName>
</protein>
<dbReference type="GO" id="GO:0071555">
    <property type="term" value="P:cell wall organization"/>
    <property type="evidence" value="ECO:0007669"/>
    <property type="project" value="UniProtKB-KW"/>
</dbReference>
<evidence type="ECO:0000256" key="4">
    <source>
        <dbReference type="ARBA" id="ARBA00022692"/>
    </source>
</evidence>
<dbReference type="OrthoDB" id="72851at2759"/>
<keyword evidence="12" id="KW-1185">Reference proteome</keyword>
<feature type="transmembrane region" description="Helical" evidence="11">
    <location>
        <begin position="687"/>
        <end position="705"/>
    </location>
</feature>
<accession>A0A9R0I3V2</accession>
<dbReference type="InterPro" id="IPR029044">
    <property type="entry name" value="Nucleotide-diphossugar_trans"/>
</dbReference>
<evidence type="ECO:0000256" key="7">
    <source>
        <dbReference type="ARBA" id="ARBA00023316"/>
    </source>
</evidence>
<keyword evidence="7" id="KW-0961">Cell wall biogenesis/degradation</keyword>
<sequence>MEKADSLHHCHAHKVKALLNRTHSLFHIFALLAIFHYRSTFIFNNLATPLLPWLLIFGAELLFSLVWFLKQPFYWWPVTRTTFPQRLPPQDHHLPGIDVFICTADPNREPTFEVMNTVISAMSLDYPAHKLSVYLSDDGAASVTLSAIKEAWVFATWWLPFCKRYNVKTICPRAFFQNPQQQHPTHTKDFIQDMNTLQEKYEAFKLRVQKKSGSCGGSKTSVQDHPSLIQVIDGKAVQDSTAAINPDEVVMPSLVYVAREKRPSHPHHFKAGALNVLLRISATFSNSPYILVLDCDMYCNDPISARQAMCFYLDSKISPTLGWVQYPQMFHNVHENDIYDSQMRSFWKVYWLGADGLQGPVISGTNFYINRKALYGINIYNGNDIIKEARNIFGLSNELIKSLKQQNDMPNEIKHRELCSIPVQEAQFLASCTYEENTKWGQEAGFRYESVVEDAMTGFMLQSKGWRSVYLYPARPQFLGSATTNLNDFLIQSTRWTSGLVEIGLSKYCPLFYSPSRMQLLQRISSSWITLYPLGFISVWCFATIPLITFLFGIPLYPKVSNPYFIAYAFVFTSSLVKLLCEVVATRESASTWLNEQRISNLKWLTCCGYGVVDSVMTKLRVREASFIPTNKAEDSDRAKLYEKGKYDFNTSNMFLVPLVTVVSLNLCCFIGGVAKLVSGVGNWDALFVQGFLSFYVLIMSYPVMEAMFVRQDNGCIPFSTTLTSTAIVVVLLSFGYLILL</sequence>
<dbReference type="GO" id="GO:0030244">
    <property type="term" value="P:cellulose biosynthetic process"/>
    <property type="evidence" value="ECO:0000318"/>
    <property type="project" value="GO_Central"/>
</dbReference>
<evidence type="ECO:0000256" key="11">
    <source>
        <dbReference type="SAM" id="Phobius"/>
    </source>
</evidence>
<feature type="active site" evidence="8">
    <location>
        <position position="138"/>
    </location>
</feature>
<keyword evidence="5 11" id="KW-1133">Transmembrane helix</keyword>
<feature type="binding site" evidence="9">
    <location>
        <position position="138"/>
    </location>
    <ligand>
        <name>UDP-alpha-D-glucose</name>
        <dbReference type="ChEBI" id="CHEBI:58885"/>
    </ligand>
</feature>
<evidence type="ECO:0000256" key="3">
    <source>
        <dbReference type="ARBA" id="ARBA00022679"/>
    </source>
</evidence>
<evidence type="ECO:0000256" key="8">
    <source>
        <dbReference type="PIRSR" id="PIRSR605150-1"/>
    </source>
</evidence>
<evidence type="ECO:0000313" key="12">
    <source>
        <dbReference type="Proteomes" id="UP000813463"/>
    </source>
</evidence>
<dbReference type="GO" id="GO:0005886">
    <property type="term" value="C:plasma membrane"/>
    <property type="evidence" value="ECO:0000318"/>
    <property type="project" value="GO_Central"/>
</dbReference>
<dbReference type="GO" id="GO:0016760">
    <property type="term" value="F:cellulose synthase (UDP-forming) activity"/>
    <property type="evidence" value="ECO:0007669"/>
    <property type="project" value="InterPro"/>
</dbReference>
<evidence type="ECO:0000256" key="5">
    <source>
        <dbReference type="ARBA" id="ARBA00022989"/>
    </source>
</evidence>
<comment type="subcellular location">
    <subcellularLocation>
        <location evidence="1">Endomembrane system</location>
        <topology evidence="1">Multi-pass membrane protein</topology>
    </subcellularLocation>
</comment>
<evidence type="ECO:0000256" key="10">
    <source>
        <dbReference type="PIRSR" id="PIRSR605150-3"/>
    </source>
</evidence>
<evidence type="ECO:0000313" key="13">
    <source>
        <dbReference type="RefSeq" id="XP_021842159.1"/>
    </source>
</evidence>
<dbReference type="SUPFAM" id="SSF53448">
    <property type="entry name" value="Nucleotide-diphospho-sugar transferases"/>
    <property type="match status" value="1"/>
</dbReference>
<proteinExistence type="predicted"/>
<feature type="binding site" evidence="10">
    <location>
        <position position="270"/>
    </location>
    <ligand>
        <name>Mn(2+)</name>
        <dbReference type="ChEBI" id="CHEBI:29035"/>
    </ligand>
</feature>
<feature type="binding site" evidence="9">
    <location>
        <position position="109"/>
    </location>
    <ligand>
        <name>UDP-alpha-D-glucose</name>
        <dbReference type="ChEBI" id="CHEBI:58885"/>
    </ligand>
</feature>
<dbReference type="InterPro" id="IPR005150">
    <property type="entry name" value="Cellulose_synth"/>
</dbReference>
<reference evidence="13" key="2">
    <citation type="submission" date="2025-08" db="UniProtKB">
        <authorList>
            <consortium name="RefSeq"/>
        </authorList>
    </citation>
    <scope>IDENTIFICATION</scope>
    <source>
        <tissue evidence="13">Leaf</tissue>
    </source>
</reference>
<dbReference type="GO" id="GO:0012505">
    <property type="term" value="C:endomembrane system"/>
    <property type="evidence" value="ECO:0007669"/>
    <property type="project" value="UniProtKB-SubCell"/>
</dbReference>
<dbReference type="GO" id="GO:0009833">
    <property type="term" value="P:plant-type primary cell wall biogenesis"/>
    <property type="evidence" value="ECO:0000318"/>
    <property type="project" value="GO_Central"/>
</dbReference>
<feature type="transmembrane region" description="Helical" evidence="11">
    <location>
        <begin position="654"/>
        <end position="675"/>
    </location>
</feature>
<dbReference type="Proteomes" id="UP000813463">
    <property type="component" value="Chromosome 3"/>
</dbReference>